<evidence type="ECO:0000313" key="3">
    <source>
        <dbReference type="EMBL" id="RDY57611.1"/>
    </source>
</evidence>
<organism evidence="3 4">
    <name type="scientific">Flagellimonas nanhaiensis</name>
    <dbReference type="NCBI Taxonomy" id="2292706"/>
    <lineage>
        <taxon>Bacteria</taxon>
        <taxon>Pseudomonadati</taxon>
        <taxon>Bacteroidota</taxon>
        <taxon>Flavobacteriia</taxon>
        <taxon>Flavobacteriales</taxon>
        <taxon>Flavobacteriaceae</taxon>
        <taxon>Flagellimonas</taxon>
    </lineage>
</organism>
<sequence>MMVKLTLTSILIINTWFSCAQDSIAFLALGDSYTAGTSVQKTHSWPFQLVQILNKRKVPTNSPTIVAQPGWTTTDLMQNLAPKLNPSYDLVSLLIGVNNQYKGKSLDLFKKEFPELLDISIKLAKNNPKNVVVLSIPDWSVTPFARFKDKKKIVAELKTYNEIIETECKLRGVNFVEITKMSRSALVNPALIASDSLHPSKKMYKVWAKKVSKQVF</sequence>
<evidence type="ECO:0000256" key="1">
    <source>
        <dbReference type="SAM" id="SignalP"/>
    </source>
</evidence>
<dbReference type="EMBL" id="QTJX01000008">
    <property type="protein sequence ID" value="RDY57611.1"/>
    <property type="molecule type" value="Genomic_DNA"/>
</dbReference>
<dbReference type="Pfam" id="PF13472">
    <property type="entry name" value="Lipase_GDSL_2"/>
    <property type="match status" value="1"/>
</dbReference>
<name>A0A371JL17_9FLAO</name>
<evidence type="ECO:0000259" key="2">
    <source>
        <dbReference type="Pfam" id="PF13472"/>
    </source>
</evidence>
<dbReference type="OrthoDB" id="158267at2"/>
<protein>
    <submittedName>
        <fullName evidence="3">SGNH/GDSL hydrolase family protein</fullName>
    </submittedName>
</protein>
<comment type="caution">
    <text evidence="3">The sequence shown here is derived from an EMBL/GenBank/DDBJ whole genome shotgun (WGS) entry which is preliminary data.</text>
</comment>
<dbReference type="InterPro" id="IPR053140">
    <property type="entry name" value="GDSL_Rv0518-like"/>
</dbReference>
<feature type="chain" id="PRO_5016754044" evidence="1">
    <location>
        <begin position="21"/>
        <end position="216"/>
    </location>
</feature>
<keyword evidence="4" id="KW-1185">Reference proteome</keyword>
<accession>A0A371JL17</accession>
<evidence type="ECO:0000313" key="4">
    <source>
        <dbReference type="Proteomes" id="UP000261828"/>
    </source>
</evidence>
<dbReference type="CDD" id="cd01832">
    <property type="entry name" value="SGNH_hydrolase_like_1"/>
    <property type="match status" value="1"/>
</dbReference>
<dbReference type="PROSITE" id="PS51257">
    <property type="entry name" value="PROKAR_LIPOPROTEIN"/>
    <property type="match status" value="1"/>
</dbReference>
<dbReference type="PANTHER" id="PTHR43784:SF2">
    <property type="entry name" value="GDSL-LIKE LIPASE_ACYLHYDROLASE, PUTATIVE (AFU_ORTHOLOGUE AFUA_2G00820)-RELATED"/>
    <property type="match status" value="1"/>
</dbReference>
<proteinExistence type="predicted"/>
<feature type="signal peptide" evidence="1">
    <location>
        <begin position="1"/>
        <end position="20"/>
    </location>
</feature>
<dbReference type="PANTHER" id="PTHR43784">
    <property type="entry name" value="GDSL-LIKE LIPASE/ACYLHYDROLASE, PUTATIVE (AFU_ORTHOLOGUE AFUA_2G00820)-RELATED"/>
    <property type="match status" value="1"/>
</dbReference>
<dbReference type="Proteomes" id="UP000261828">
    <property type="component" value="Unassembled WGS sequence"/>
</dbReference>
<keyword evidence="3" id="KW-0378">Hydrolase</keyword>
<dbReference type="GO" id="GO:0016788">
    <property type="term" value="F:hydrolase activity, acting on ester bonds"/>
    <property type="evidence" value="ECO:0007669"/>
    <property type="project" value="UniProtKB-ARBA"/>
</dbReference>
<gene>
    <name evidence="3" type="ORF">DX873_17950</name>
</gene>
<dbReference type="InterPro" id="IPR036514">
    <property type="entry name" value="SGNH_hydro_sf"/>
</dbReference>
<dbReference type="RefSeq" id="WP_116185881.1">
    <property type="nucleotide sequence ID" value="NZ_QTJX01000008.1"/>
</dbReference>
<dbReference type="SUPFAM" id="SSF52266">
    <property type="entry name" value="SGNH hydrolase"/>
    <property type="match status" value="1"/>
</dbReference>
<dbReference type="Gene3D" id="3.40.50.1110">
    <property type="entry name" value="SGNH hydrolase"/>
    <property type="match status" value="1"/>
</dbReference>
<dbReference type="InterPro" id="IPR013830">
    <property type="entry name" value="SGNH_hydro"/>
</dbReference>
<keyword evidence="1" id="KW-0732">Signal</keyword>
<dbReference type="AlphaFoldDB" id="A0A371JL17"/>
<feature type="domain" description="SGNH hydrolase-type esterase" evidence="2">
    <location>
        <begin position="28"/>
        <end position="205"/>
    </location>
</feature>
<reference evidence="3 4" key="1">
    <citation type="submission" date="2018-08" db="EMBL/GenBank/DDBJ databases">
        <title>Muricauda nanhaiensis sp. nov., isolated from seawater of the South China Sea.</title>
        <authorList>
            <person name="Dang Y."/>
        </authorList>
    </citation>
    <scope>NUCLEOTIDE SEQUENCE [LARGE SCALE GENOMIC DNA]</scope>
    <source>
        <strain evidence="3 4">SM1704</strain>
    </source>
</reference>